<feature type="region of interest" description="Disordered" evidence="1">
    <location>
        <begin position="49"/>
        <end position="79"/>
    </location>
</feature>
<organism evidence="2 3">
    <name type="scientific">Smittium mucronatum</name>
    <dbReference type="NCBI Taxonomy" id="133383"/>
    <lineage>
        <taxon>Eukaryota</taxon>
        <taxon>Fungi</taxon>
        <taxon>Fungi incertae sedis</taxon>
        <taxon>Zoopagomycota</taxon>
        <taxon>Kickxellomycotina</taxon>
        <taxon>Harpellomycetes</taxon>
        <taxon>Harpellales</taxon>
        <taxon>Legeriomycetaceae</taxon>
        <taxon>Smittium</taxon>
    </lineage>
</organism>
<evidence type="ECO:0000256" key="1">
    <source>
        <dbReference type="SAM" id="MobiDB-lite"/>
    </source>
</evidence>
<sequence length="123" mass="14349">MGEDSGEEWIKGTIQRAHAQEINISTLNAHIPLNCPKFNSKNPAYEVQCLPKGDDRDSNLRQGFDSTLEKSDRKSKNSNKEILQQLIRYPNKKYRTKASFMLTYAENILQRQEIQDGFFFFHH</sequence>
<proteinExistence type="predicted"/>
<dbReference type="AlphaFoldDB" id="A0A1R0GZX5"/>
<accession>A0A1R0GZX5</accession>
<evidence type="ECO:0000313" key="3">
    <source>
        <dbReference type="Proteomes" id="UP000187455"/>
    </source>
</evidence>
<gene>
    <name evidence="2" type="ORF">AYI68_g3438</name>
</gene>
<dbReference type="Proteomes" id="UP000187455">
    <property type="component" value="Unassembled WGS sequence"/>
</dbReference>
<protein>
    <submittedName>
        <fullName evidence="2">Uncharacterized protein</fullName>
    </submittedName>
</protein>
<dbReference type="EMBL" id="LSSL01001534">
    <property type="protein sequence ID" value="OLY82441.1"/>
    <property type="molecule type" value="Genomic_DNA"/>
</dbReference>
<feature type="compositionally biased region" description="Basic and acidic residues" evidence="1">
    <location>
        <begin position="67"/>
        <end position="79"/>
    </location>
</feature>
<keyword evidence="3" id="KW-1185">Reference proteome</keyword>
<name>A0A1R0GZX5_9FUNG</name>
<reference evidence="2 3" key="1">
    <citation type="journal article" date="2016" name="Mol. Biol. Evol.">
        <title>Genome-Wide Survey of Gut Fungi (Harpellales) Reveals the First Horizontally Transferred Ubiquitin Gene from a Mosquito Host.</title>
        <authorList>
            <person name="Wang Y."/>
            <person name="White M.M."/>
            <person name="Kvist S."/>
            <person name="Moncalvo J.M."/>
        </authorList>
    </citation>
    <scope>NUCLEOTIDE SEQUENCE [LARGE SCALE GENOMIC DNA]</scope>
    <source>
        <strain evidence="2 3">ALG-7-W6</strain>
    </source>
</reference>
<evidence type="ECO:0000313" key="2">
    <source>
        <dbReference type="EMBL" id="OLY82441.1"/>
    </source>
</evidence>
<comment type="caution">
    <text evidence="2">The sequence shown here is derived from an EMBL/GenBank/DDBJ whole genome shotgun (WGS) entry which is preliminary data.</text>
</comment>